<evidence type="ECO:0000256" key="5">
    <source>
        <dbReference type="ARBA" id="ARBA00011748"/>
    </source>
</evidence>
<comment type="cofactor">
    <cofactor evidence="1">
        <name>Mn(2+)</name>
        <dbReference type="ChEBI" id="CHEBI:29035"/>
    </cofactor>
</comment>
<evidence type="ECO:0000256" key="4">
    <source>
        <dbReference type="ARBA" id="ARBA00006462"/>
    </source>
</evidence>
<keyword evidence="10" id="KW-0479">Metal-binding</keyword>
<evidence type="ECO:0000256" key="7">
    <source>
        <dbReference type="ARBA" id="ARBA00022676"/>
    </source>
</evidence>
<dbReference type="FunFam" id="3.90.550.50:FF:000017">
    <property type="entry name" value="Glycoprotein-N-acetylgalactosamine 3-beta-galactosyltransferase 1"/>
    <property type="match status" value="1"/>
</dbReference>
<organism evidence="22 23">
    <name type="scientific">Patella caerulea</name>
    <name type="common">Rayed Mediterranean limpet</name>
    <dbReference type="NCBI Taxonomy" id="87958"/>
    <lineage>
        <taxon>Eukaryota</taxon>
        <taxon>Metazoa</taxon>
        <taxon>Spiralia</taxon>
        <taxon>Lophotrochozoa</taxon>
        <taxon>Mollusca</taxon>
        <taxon>Gastropoda</taxon>
        <taxon>Patellogastropoda</taxon>
        <taxon>Patelloidea</taxon>
        <taxon>Patellidae</taxon>
        <taxon>Patella</taxon>
    </lineage>
</organism>
<gene>
    <name evidence="22" type="ORF">SNE40_022550</name>
</gene>
<dbReference type="EC" id="2.4.1.122" evidence="6"/>
<keyword evidence="8" id="KW-0808">Transferase</keyword>
<comment type="subunit">
    <text evidence="5">Homodimer; disulfide-linked.</text>
</comment>
<sequence length="370" mass="42340">MRCYKGSIAHIQFLLGIAIGIVITFFFSSMMSLQGSVVRLPPEHPHALGERRLAENSFDVHSHLHEHGQEHSHEDLDNLEDPHKVEFEDTHFHHDDESAAKRLSESTRVLCWIMTSPKTLEKKARHVKNTWGKRCNILLFFSSETNTTFPTIGLNVSEGRNHLTGKTIQAFKYIYDKYYNQADWFMKADDDTYVIVENLRYFLSGQNTSQPVYFGHRFKVIVKQGYYSGGAGYVLSKEALRRFGLYGNDTKRCRQDGGAEDAEIGKCLYNLGVSTGNSLDALGRTRFHCFNPETHLFGGFPPWYYKYDNDGAKKGTENISDYAISFHYIPAEKMYSLEFYIYHLRPYGIISQLQNLNNKPEVISVTPAAG</sequence>
<keyword evidence="14 20" id="KW-0472">Membrane</keyword>
<keyword evidence="13 20" id="KW-1133">Transmembrane helix</keyword>
<evidence type="ECO:0000313" key="22">
    <source>
        <dbReference type="EMBL" id="KAK6165664.1"/>
    </source>
</evidence>
<accession>A0AAN8IXR9</accession>
<evidence type="ECO:0000259" key="21">
    <source>
        <dbReference type="Pfam" id="PF02434"/>
    </source>
</evidence>
<comment type="caution">
    <text evidence="22">The sequence shown here is derived from an EMBL/GenBank/DDBJ whole genome shotgun (WGS) entry which is preliminary data.</text>
</comment>
<dbReference type="InterPro" id="IPR003378">
    <property type="entry name" value="Fringe-like_glycosylTrfase"/>
</dbReference>
<dbReference type="EMBL" id="JAZGQO010000021">
    <property type="protein sequence ID" value="KAK6165664.1"/>
    <property type="molecule type" value="Genomic_DNA"/>
</dbReference>
<evidence type="ECO:0000256" key="2">
    <source>
        <dbReference type="ARBA" id="ARBA00004606"/>
    </source>
</evidence>
<protein>
    <recommendedName>
        <fullName evidence="18">Glycoprotein-N-acetylgalactosamine 3-beta-galactosyltransferase 1</fullName>
        <ecNumber evidence="6">2.4.1.122</ecNumber>
    </recommendedName>
</protein>
<evidence type="ECO:0000256" key="18">
    <source>
        <dbReference type="ARBA" id="ARBA00040898"/>
    </source>
</evidence>
<keyword evidence="16" id="KW-0325">Glycoprotein</keyword>
<feature type="domain" description="Fringe-like glycosyltransferase" evidence="21">
    <location>
        <begin position="109"/>
        <end position="275"/>
    </location>
</feature>
<keyword evidence="23" id="KW-1185">Reference proteome</keyword>
<dbReference type="GO" id="GO:0016263">
    <property type="term" value="F:glycoprotein-N-acetylgalactosamine 3-beta-galactosyltransferase activity"/>
    <property type="evidence" value="ECO:0007669"/>
    <property type="project" value="UniProtKB-EC"/>
</dbReference>
<evidence type="ECO:0000313" key="23">
    <source>
        <dbReference type="Proteomes" id="UP001347796"/>
    </source>
</evidence>
<evidence type="ECO:0000256" key="9">
    <source>
        <dbReference type="ARBA" id="ARBA00022692"/>
    </source>
</evidence>
<proteinExistence type="inferred from homology"/>
<evidence type="ECO:0000256" key="10">
    <source>
        <dbReference type="ARBA" id="ARBA00022723"/>
    </source>
</evidence>
<keyword evidence="11" id="KW-0547">Nucleotide-binding</keyword>
<keyword evidence="17" id="KW-0464">Manganese</keyword>
<comment type="function">
    <text evidence="19">Glycosyltransferase that generates the core 1 O-glycan Gal-beta1-3GalNAc-alpha1-Ser/Thr (T antigen), which is a precursor for many extended O-glycans in glycoproteins.</text>
</comment>
<evidence type="ECO:0000256" key="3">
    <source>
        <dbReference type="ARBA" id="ARBA00004922"/>
    </source>
</evidence>
<keyword evidence="12" id="KW-0735">Signal-anchor</keyword>
<evidence type="ECO:0000256" key="16">
    <source>
        <dbReference type="ARBA" id="ARBA00023180"/>
    </source>
</evidence>
<dbReference type="GO" id="GO:0000166">
    <property type="term" value="F:nucleotide binding"/>
    <property type="evidence" value="ECO:0007669"/>
    <property type="project" value="UniProtKB-KW"/>
</dbReference>
<name>A0AAN8IXR9_PATCE</name>
<evidence type="ECO:0000256" key="20">
    <source>
        <dbReference type="SAM" id="Phobius"/>
    </source>
</evidence>
<reference evidence="22 23" key="1">
    <citation type="submission" date="2024-01" db="EMBL/GenBank/DDBJ databases">
        <title>The genome of the rayed Mediterranean limpet Patella caerulea (Linnaeus, 1758).</title>
        <authorList>
            <person name="Anh-Thu Weber A."/>
            <person name="Halstead-Nussloch G."/>
        </authorList>
    </citation>
    <scope>NUCLEOTIDE SEQUENCE [LARGE SCALE GENOMIC DNA]</scope>
    <source>
        <strain evidence="22">AATW-2023a</strain>
        <tissue evidence="22">Whole specimen</tissue>
    </source>
</reference>
<keyword evidence="15" id="KW-1015">Disulfide bond</keyword>
<dbReference type="PANTHER" id="PTHR23033:SF14">
    <property type="entry name" value="GLYCOPROTEIN-N-ACETYLGALACTOSAMINE 3-BETA-GALACTOSYLTRANSFERASE 1-RELATED"/>
    <property type="match status" value="1"/>
</dbReference>
<feature type="transmembrane region" description="Helical" evidence="20">
    <location>
        <begin position="12"/>
        <end position="33"/>
    </location>
</feature>
<keyword evidence="9 20" id="KW-0812">Transmembrane</keyword>
<evidence type="ECO:0000256" key="11">
    <source>
        <dbReference type="ARBA" id="ARBA00022741"/>
    </source>
</evidence>
<evidence type="ECO:0000256" key="17">
    <source>
        <dbReference type="ARBA" id="ARBA00023211"/>
    </source>
</evidence>
<dbReference type="Pfam" id="PF02434">
    <property type="entry name" value="Fringe"/>
    <property type="match status" value="1"/>
</dbReference>
<dbReference type="Proteomes" id="UP001347796">
    <property type="component" value="Unassembled WGS sequence"/>
</dbReference>
<evidence type="ECO:0000256" key="6">
    <source>
        <dbReference type="ARBA" id="ARBA00012557"/>
    </source>
</evidence>
<dbReference type="InterPro" id="IPR026050">
    <property type="entry name" value="C1GALT1/C1GALT1_chp1"/>
</dbReference>
<evidence type="ECO:0000256" key="12">
    <source>
        <dbReference type="ARBA" id="ARBA00022968"/>
    </source>
</evidence>
<comment type="subcellular location">
    <subcellularLocation>
        <location evidence="2">Membrane</location>
        <topology evidence="2">Single-pass type II membrane protein</topology>
    </subcellularLocation>
</comment>
<comment type="similarity">
    <text evidence="4">Belongs to the glycosyltransferase 31 family. Beta3-Gal-T subfamily.</text>
</comment>
<evidence type="ECO:0000256" key="15">
    <source>
        <dbReference type="ARBA" id="ARBA00023157"/>
    </source>
</evidence>
<dbReference type="GO" id="GO:0016020">
    <property type="term" value="C:membrane"/>
    <property type="evidence" value="ECO:0007669"/>
    <property type="project" value="UniProtKB-SubCell"/>
</dbReference>
<dbReference type="AlphaFoldDB" id="A0AAN8IXR9"/>
<dbReference type="PANTHER" id="PTHR23033">
    <property type="entry name" value="BETA1,3-GALACTOSYLTRANSFERASE"/>
    <property type="match status" value="1"/>
</dbReference>
<evidence type="ECO:0000256" key="8">
    <source>
        <dbReference type="ARBA" id="ARBA00022679"/>
    </source>
</evidence>
<dbReference type="GO" id="GO:0030145">
    <property type="term" value="F:manganese ion binding"/>
    <property type="evidence" value="ECO:0007669"/>
    <property type="project" value="UniProtKB-ARBA"/>
</dbReference>
<evidence type="ECO:0000256" key="19">
    <source>
        <dbReference type="ARBA" id="ARBA00059245"/>
    </source>
</evidence>
<keyword evidence="7" id="KW-0328">Glycosyltransferase</keyword>
<dbReference type="Gene3D" id="3.90.550.50">
    <property type="match status" value="1"/>
</dbReference>
<evidence type="ECO:0000256" key="14">
    <source>
        <dbReference type="ARBA" id="ARBA00023136"/>
    </source>
</evidence>
<evidence type="ECO:0000256" key="1">
    <source>
        <dbReference type="ARBA" id="ARBA00001936"/>
    </source>
</evidence>
<evidence type="ECO:0000256" key="13">
    <source>
        <dbReference type="ARBA" id="ARBA00022989"/>
    </source>
</evidence>
<comment type="pathway">
    <text evidence="3">Protein modification; protein glycosylation.</text>
</comment>